<evidence type="ECO:0000256" key="1">
    <source>
        <dbReference type="ARBA" id="ARBA00022801"/>
    </source>
</evidence>
<dbReference type="PANTHER" id="PTHR48081">
    <property type="entry name" value="AB HYDROLASE SUPERFAMILY PROTEIN C4A8.06C"/>
    <property type="match status" value="1"/>
</dbReference>
<comment type="caution">
    <text evidence="4">The sequence shown here is derived from an EMBL/GenBank/DDBJ whole genome shotgun (WGS) entry which is preliminary data.</text>
</comment>
<dbReference type="AlphaFoldDB" id="A0A2W5K890"/>
<evidence type="ECO:0000313" key="4">
    <source>
        <dbReference type="EMBL" id="PZQ11305.1"/>
    </source>
</evidence>
<evidence type="ECO:0000256" key="2">
    <source>
        <dbReference type="SAM" id="MobiDB-lite"/>
    </source>
</evidence>
<dbReference type="EMBL" id="QFPN01000012">
    <property type="protein sequence ID" value="PZQ11305.1"/>
    <property type="molecule type" value="Genomic_DNA"/>
</dbReference>
<dbReference type="PANTHER" id="PTHR48081:SF8">
    <property type="entry name" value="ALPHA_BETA HYDROLASE FOLD-3 DOMAIN-CONTAINING PROTEIN-RELATED"/>
    <property type="match status" value="1"/>
</dbReference>
<name>A0A2W5K890_ANCNO</name>
<keyword evidence="1" id="KW-0378">Hydrolase</keyword>
<dbReference type="InterPro" id="IPR029058">
    <property type="entry name" value="AB_hydrolase_fold"/>
</dbReference>
<dbReference type="GO" id="GO:0016787">
    <property type="term" value="F:hydrolase activity"/>
    <property type="evidence" value="ECO:0007669"/>
    <property type="project" value="UniProtKB-KW"/>
</dbReference>
<accession>A0A2W5K890</accession>
<dbReference type="InterPro" id="IPR050300">
    <property type="entry name" value="GDXG_lipolytic_enzyme"/>
</dbReference>
<reference evidence="4 5" key="1">
    <citation type="submission" date="2017-08" db="EMBL/GenBank/DDBJ databases">
        <title>Infants hospitalized years apart are colonized by the same room-sourced microbial strains.</title>
        <authorList>
            <person name="Brooks B."/>
            <person name="Olm M.R."/>
            <person name="Firek B.A."/>
            <person name="Baker R."/>
            <person name="Thomas B.C."/>
            <person name="Morowitz M.J."/>
            <person name="Banfield J.F."/>
        </authorList>
    </citation>
    <scope>NUCLEOTIDE SEQUENCE [LARGE SCALE GENOMIC DNA]</scope>
    <source>
        <strain evidence="4">S2_005_003_R2_43</strain>
    </source>
</reference>
<sequence length="361" mass="38452">MSTPDDAHLPEPTFGERVTRLLGAVAGDPVARAEIDMARVLEELKALGAEPIEDLTPEEARRQPSPADAVSSLMAKYGISDPDDDVRSKDMRYPGAEGDLAVRVYRPAVDGPSPSPMVVYYPGGGWVLSDLDDYDASARALCSRTGAIVLSFETRRAPEDKFPAAHDDAVAAYRWALENAEALGGSPDRVAVAGESAGGNLAIHVAVAARDREIVPPVHLALIYPLAGVDMTTPSFRINEFARPVNKATIGWYLGHALFGVDQKDDPRLDLVGHADLSGLPSVTILTAEIDPLRSEGRDLAEKLRESGVAVNAVDFEGVAHGFFGMGAIVRHARTAQELVARDLSAAFASEERGARAGRAL</sequence>
<feature type="domain" description="Alpha/beta hydrolase fold-3" evidence="3">
    <location>
        <begin position="118"/>
        <end position="324"/>
    </location>
</feature>
<evidence type="ECO:0000313" key="5">
    <source>
        <dbReference type="Proteomes" id="UP000249577"/>
    </source>
</evidence>
<dbReference type="Gene3D" id="3.40.50.1820">
    <property type="entry name" value="alpha/beta hydrolase"/>
    <property type="match status" value="1"/>
</dbReference>
<dbReference type="InterPro" id="IPR013094">
    <property type="entry name" value="AB_hydrolase_3"/>
</dbReference>
<dbReference type="SUPFAM" id="SSF53474">
    <property type="entry name" value="alpha/beta-Hydrolases"/>
    <property type="match status" value="1"/>
</dbReference>
<evidence type="ECO:0000259" key="3">
    <source>
        <dbReference type="Pfam" id="PF07859"/>
    </source>
</evidence>
<organism evidence="4 5">
    <name type="scientific">Ancylobacter novellus</name>
    <name type="common">Thiobacillus novellus</name>
    <dbReference type="NCBI Taxonomy" id="921"/>
    <lineage>
        <taxon>Bacteria</taxon>
        <taxon>Pseudomonadati</taxon>
        <taxon>Pseudomonadota</taxon>
        <taxon>Alphaproteobacteria</taxon>
        <taxon>Hyphomicrobiales</taxon>
        <taxon>Xanthobacteraceae</taxon>
        <taxon>Ancylobacter</taxon>
    </lineage>
</organism>
<protein>
    <submittedName>
        <fullName evidence="4">Lipase</fullName>
    </submittedName>
</protein>
<dbReference type="Pfam" id="PF07859">
    <property type="entry name" value="Abhydrolase_3"/>
    <property type="match status" value="1"/>
</dbReference>
<dbReference type="Proteomes" id="UP000249577">
    <property type="component" value="Unassembled WGS sequence"/>
</dbReference>
<feature type="region of interest" description="Disordered" evidence="2">
    <location>
        <begin position="49"/>
        <end position="70"/>
    </location>
</feature>
<gene>
    <name evidence="4" type="ORF">DI565_18605</name>
</gene>
<proteinExistence type="predicted"/>